<evidence type="ECO:0000313" key="1">
    <source>
        <dbReference type="EMBL" id="BDG60894.1"/>
    </source>
</evidence>
<dbReference type="Gene3D" id="3.30.420.40">
    <property type="match status" value="1"/>
</dbReference>
<keyword evidence="2" id="KW-1185">Reference proteome</keyword>
<evidence type="ECO:0008006" key="3">
    <source>
        <dbReference type="Google" id="ProtNLM"/>
    </source>
</evidence>
<dbReference type="KEGG" id="cmic:caldi_19840"/>
<proteinExistence type="predicted"/>
<gene>
    <name evidence="1" type="ORF">caldi_19840</name>
</gene>
<protein>
    <recommendedName>
        <fullName evidence="3">DUF1464 domain-containing protein</fullName>
    </recommendedName>
</protein>
<dbReference type="Pfam" id="PF07318">
    <property type="entry name" value="DUF1464"/>
    <property type="match status" value="1"/>
</dbReference>
<dbReference type="InterPro" id="IPR043129">
    <property type="entry name" value="ATPase_NBD"/>
</dbReference>
<accession>A0AA35CLV5</accession>
<sequence>MVRVLGVDPGTESFGLCCLEGGEMAWEEELPTADLGDEPDRLREHLAARGPYELICGPSGYGLPWRLARDLEEDDIRLAALVRPGDTGSGGIGAFTRVLRNLARLPWPVVLVPGVAHLATVPSHRKVNRIDMGTADKVCVAALAVADWARRTGRPYAAARLVVVEVGAAFTAVIGVEGGCIVDGLGGSSGAPGFRCGGAMDAEAAYWLGSVSKATVFSGGVYRVAGQPDPDWRGFLDAITSGAAPDRYRLAWDWWLEGIEKAVAAVAVNVGEPREVVLSGRVGLEPPVARALAERLRRYGGVAELRPRARAKAAAEGAAVIADGLAGGRYAGLVEAMRLREAGGTVLDHLYYG</sequence>
<dbReference type="PIRSF" id="PIRSF009433">
    <property type="entry name" value="DUF1464"/>
    <property type="match status" value="1"/>
</dbReference>
<dbReference type="SUPFAM" id="SSF53067">
    <property type="entry name" value="Actin-like ATPase domain"/>
    <property type="match status" value="1"/>
</dbReference>
<organism evidence="1 2">
    <name type="scientific">Caldinitratiruptor microaerophilus</name>
    <dbReference type="NCBI Taxonomy" id="671077"/>
    <lineage>
        <taxon>Bacteria</taxon>
        <taxon>Bacillati</taxon>
        <taxon>Bacillota</taxon>
        <taxon>Clostridia</taxon>
        <taxon>Eubacteriales</taxon>
        <taxon>Symbiobacteriaceae</taxon>
        <taxon>Caldinitratiruptor</taxon>
    </lineage>
</organism>
<dbReference type="InterPro" id="IPR009927">
    <property type="entry name" value="DUF1464"/>
</dbReference>
<dbReference type="RefSeq" id="WP_264841581.1">
    <property type="nucleotide sequence ID" value="NZ_AP025628.1"/>
</dbReference>
<reference evidence="1" key="1">
    <citation type="submission" date="2022-03" db="EMBL/GenBank/DDBJ databases">
        <title>Complete genome sequence of Caldinitratiruptor microaerophilus.</title>
        <authorList>
            <person name="Mukaiyama R."/>
            <person name="Nishiyama T."/>
            <person name="Ueda K."/>
        </authorList>
    </citation>
    <scope>NUCLEOTIDE SEQUENCE</scope>
    <source>
        <strain evidence="1">JCM 16183</strain>
    </source>
</reference>
<dbReference type="EMBL" id="AP025628">
    <property type="protein sequence ID" value="BDG60894.1"/>
    <property type="molecule type" value="Genomic_DNA"/>
</dbReference>
<dbReference type="Proteomes" id="UP001163687">
    <property type="component" value="Chromosome"/>
</dbReference>
<dbReference type="AlphaFoldDB" id="A0AA35CLV5"/>
<name>A0AA35CLV5_9FIRM</name>
<evidence type="ECO:0000313" key="2">
    <source>
        <dbReference type="Proteomes" id="UP001163687"/>
    </source>
</evidence>